<keyword evidence="2" id="KW-1185">Reference proteome</keyword>
<dbReference type="SUPFAM" id="SSF48452">
    <property type="entry name" value="TPR-like"/>
    <property type="match status" value="1"/>
</dbReference>
<name>A0AAD7G2N1_9AGAR</name>
<sequence>MTTHFLDLDISTPTSLEESFQDLGFTTAEFCAMVDKPRMCTTRTVDSSTFQVPEHAEMLDVAESLRLQGDADTCEKILRLCIIHTLLPNNSRNRVLLVGRLRCLRRLGDLLYANERWEEARQQYVEALDMWKDYASWMMHVPLERELGLGILLDRENVCRDIKWICGADEERGRHVDVRCRGCGEVRK</sequence>
<dbReference type="InterPro" id="IPR011990">
    <property type="entry name" value="TPR-like_helical_dom_sf"/>
</dbReference>
<organism evidence="1 2">
    <name type="scientific">Roridomyces roridus</name>
    <dbReference type="NCBI Taxonomy" id="1738132"/>
    <lineage>
        <taxon>Eukaryota</taxon>
        <taxon>Fungi</taxon>
        <taxon>Dikarya</taxon>
        <taxon>Basidiomycota</taxon>
        <taxon>Agaricomycotina</taxon>
        <taxon>Agaricomycetes</taxon>
        <taxon>Agaricomycetidae</taxon>
        <taxon>Agaricales</taxon>
        <taxon>Marasmiineae</taxon>
        <taxon>Mycenaceae</taxon>
        <taxon>Roridomyces</taxon>
    </lineage>
</organism>
<dbReference type="AlphaFoldDB" id="A0AAD7G2N1"/>
<evidence type="ECO:0000313" key="1">
    <source>
        <dbReference type="EMBL" id="KAJ7650877.1"/>
    </source>
</evidence>
<evidence type="ECO:0000313" key="2">
    <source>
        <dbReference type="Proteomes" id="UP001221142"/>
    </source>
</evidence>
<dbReference type="EMBL" id="JARKIF010000001">
    <property type="protein sequence ID" value="KAJ7650877.1"/>
    <property type="molecule type" value="Genomic_DNA"/>
</dbReference>
<proteinExistence type="predicted"/>
<gene>
    <name evidence="1" type="ORF">FB45DRAFT_889005</name>
</gene>
<accession>A0AAD7G2N1</accession>
<dbReference type="Proteomes" id="UP001221142">
    <property type="component" value="Unassembled WGS sequence"/>
</dbReference>
<protein>
    <submittedName>
        <fullName evidence="1">Uncharacterized protein</fullName>
    </submittedName>
</protein>
<reference evidence="1" key="1">
    <citation type="submission" date="2023-03" db="EMBL/GenBank/DDBJ databases">
        <title>Massive genome expansion in bonnet fungi (Mycena s.s.) driven by repeated elements and novel gene families across ecological guilds.</title>
        <authorList>
            <consortium name="Lawrence Berkeley National Laboratory"/>
            <person name="Harder C.B."/>
            <person name="Miyauchi S."/>
            <person name="Viragh M."/>
            <person name="Kuo A."/>
            <person name="Thoen E."/>
            <person name="Andreopoulos B."/>
            <person name="Lu D."/>
            <person name="Skrede I."/>
            <person name="Drula E."/>
            <person name="Henrissat B."/>
            <person name="Morin E."/>
            <person name="Kohler A."/>
            <person name="Barry K."/>
            <person name="LaButti K."/>
            <person name="Morin E."/>
            <person name="Salamov A."/>
            <person name="Lipzen A."/>
            <person name="Mereny Z."/>
            <person name="Hegedus B."/>
            <person name="Baldrian P."/>
            <person name="Stursova M."/>
            <person name="Weitz H."/>
            <person name="Taylor A."/>
            <person name="Grigoriev I.V."/>
            <person name="Nagy L.G."/>
            <person name="Martin F."/>
            <person name="Kauserud H."/>
        </authorList>
    </citation>
    <scope>NUCLEOTIDE SEQUENCE</scope>
    <source>
        <strain evidence="1">9284</strain>
    </source>
</reference>
<comment type="caution">
    <text evidence="1">The sequence shown here is derived from an EMBL/GenBank/DDBJ whole genome shotgun (WGS) entry which is preliminary data.</text>
</comment>